<evidence type="ECO:0000313" key="3">
    <source>
        <dbReference type="Proteomes" id="UP000277204"/>
    </source>
</evidence>
<evidence type="ECO:0000256" key="1">
    <source>
        <dbReference type="SAM" id="MobiDB-lite"/>
    </source>
</evidence>
<proteinExistence type="predicted"/>
<reference evidence="2 3" key="1">
    <citation type="submission" date="2018-11" db="EMBL/GenBank/DDBJ databases">
        <authorList>
            <consortium name="Pathogen Informatics"/>
        </authorList>
    </citation>
    <scope>NUCLEOTIDE SEQUENCE [LARGE SCALE GENOMIC DNA]</scope>
    <source>
        <strain evidence="2 3">Zambia</strain>
    </source>
</reference>
<accession>A0A3P7Z1T6</accession>
<name>A0A3P7Z1T6_9TREM</name>
<keyword evidence="3" id="KW-1185">Reference proteome</keyword>
<organism evidence="2 3">
    <name type="scientific">Schistosoma margrebowiei</name>
    <dbReference type="NCBI Taxonomy" id="48269"/>
    <lineage>
        <taxon>Eukaryota</taxon>
        <taxon>Metazoa</taxon>
        <taxon>Spiralia</taxon>
        <taxon>Lophotrochozoa</taxon>
        <taxon>Platyhelminthes</taxon>
        <taxon>Trematoda</taxon>
        <taxon>Digenea</taxon>
        <taxon>Strigeidida</taxon>
        <taxon>Schistosomatoidea</taxon>
        <taxon>Schistosomatidae</taxon>
        <taxon>Schistosoma</taxon>
    </lineage>
</organism>
<gene>
    <name evidence="2" type="ORF">SMRZ_LOCUS7685</name>
</gene>
<dbReference type="Proteomes" id="UP000277204">
    <property type="component" value="Unassembled WGS sequence"/>
</dbReference>
<evidence type="ECO:0000313" key="2">
    <source>
        <dbReference type="EMBL" id="VDO77597.1"/>
    </source>
</evidence>
<protein>
    <submittedName>
        <fullName evidence="2">Uncharacterized protein</fullName>
    </submittedName>
</protein>
<feature type="region of interest" description="Disordered" evidence="1">
    <location>
        <begin position="124"/>
        <end position="143"/>
    </location>
</feature>
<sequence>MFKPYVDHLVPTESMESCNGLLWHLNDESNVTEGSAPVATDDRNVTIYFGKTYSVTSVHFVTSKQDDMPHEYKSQELLFHELFQIDCNQCQRFCHNRLESRVFATIPLLDHNLNNIPTNNIQIDNNVNSNQHESRSILSHETG</sequence>
<dbReference type="AlphaFoldDB" id="A0A3P7Z1T6"/>
<dbReference type="EMBL" id="UZAI01003158">
    <property type="protein sequence ID" value="VDO77597.1"/>
    <property type="molecule type" value="Genomic_DNA"/>
</dbReference>